<proteinExistence type="predicted"/>
<keyword evidence="1" id="KW-0687">Ribonucleoprotein</keyword>
<protein>
    <submittedName>
        <fullName evidence="1">Ribosomal protein L7Ae</fullName>
    </submittedName>
</protein>
<comment type="caution">
    <text evidence="1">The sequence shown here is derived from an EMBL/GenBank/DDBJ whole genome shotgun (WGS) entry which is preliminary data.</text>
</comment>
<dbReference type="Proteomes" id="UP000004259">
    <property type="component" value="Unassembled WGS sequence"/>
</dbReference>
<sequence length="111" mass="11976">MSDKNKTGLISMCRKAGKLVMGMDMVKDACALGNARAVFVASDLSVKSLKEVRYTCARYDAKLYALGLTMDEIALGIGKRTGVLAMTDAGFAKSCVKGLEEIAIDREEFDL</sequence>
<gene>
    <name evidence="1" type="ORF">CUS_7304</name>
</gene>
<dbReference type="RefSeq" id="WP_002847019.1">
    <property type="nucleotide sequence ID" value="NZ_ADKM02000018.1"/>
</dbReference>
<evidence type="ECO:0000313" key="1">
    <source>
        <dbReference type="EMBL" id="EGC04570.1"/>
    </source>
</evidence>
<accession>E9S7S9</accession>
<reference evidence="1 2" key="1">
    <citation type="submission" date="2011-02" db="EMBL/GenBank/DDBJ databases">
        <authorList>
            <person name="Nelson K.E."/>
            <person name="Sutton G."/>
            <person name="Torralba M."/>
            <person name="Durkin S."/>
            <person name="Harkins D."/>
            <person name="Montgomery R."/>
            <person name="Ziemer C."/>
            <person name="Klaassens E."/>
            <person name="Ocuiv P."/>
            <person name="Morrison M."/>
        </authorList>
    </citation>
    <scope>NUCLEOTIDE SEQUENCE [LARGE SCALE GENOMIC DNA]</scope>
    <source>
        <strain evidence="1 2">8</strain>
    </source>
</reference>
<dbReference type="Gene3D" id="3.30.1330.30">
    <property type="match status" value="1"/>
</dbReference>
<organism evidence="1 2">
    <name type="scientific">Ruminococcus albus 8</name>
    <dbReference type="NCBI Taxonomy" id="246199"/>
    <lineage>
        <taxon>Bacteria</taxon>
        <taxon>Bacillati</taxon>
        <taxon>Bacillota</taxon>
        <taxon>Clostridia</taxon>
        <taxon>Eubacteriales</taxon>
        <taxon>Oscillospiraceae</taxon>
        <taxon>Ruminococcus</taxon>
    </lineage>
</organism>
<dbReference type="eggNOG" id="COG1358">
    <property type="taxonomic scope" value="Bacteria"/>
</dbReference>
<keyword evidence="2" id="KW-1185">Reference proteome</keyword>
<dbReference type="SUPFAM" id="SSF55315">
    <property type="entry name" value="L30e-like"/>
    <property type="match status" value="1"/>
</dbReference>
<dbReference type="OrthoDB" id="9794863at2"/>
<evidence type="ECO:0000313" key="2">
    <source>
        <dbReference type="Proteomes" id="UP000004259"/>
    </source>
</evidence>
<name>E9S7S9_RUMAL</name>
<dbReference type="GO" id="GO:0005840">
    <property type="term" value="C:ribosome"/>
    <property type="evidence" value="ECO:0007669"/>
    <property type="project" value="UniProtKB-KW"/>
</dbReference>
<dbReference type="AlphaFoldDB" id="E9S7S9"/>
<dbReference type="InterPro" id="IPR029064">
    <property type="entry name" value="Ribosomal_eL30-like_sf"/>
</dbReference>
<dbReference type="STRING" id="246199.CUS_7304"/>
<keyword evidence="1" id="KW-0689">Ribosomal protein</keyword>
<dbReference type="EMBL" id="ADKM02000018">
    <property type="protein sequence ID" value="EGC04570.1"/>
    <property type="molecule type" value="Genomic_DNA"/>
</dbReference>